<evidence type="ECO:0000259" key="2">
    <source>
        <dbReference type="Pfam" id="PF13681"/>
    </source>
</evidence>
<protein>
    <submittedName>
        <fullName evidence="4">Pilus assembly protein PilX</fullName>
    </submittedName>
</protein>
<accession>A0A5P3MTF1</accession>
<dbReference type="OrthoDB" id="8613141at2"/>
<dbReference type="InterPro" id="IPR025746">
    <property type="entry name" value="PilX_N_dom"/>
</dbReference>
<dbReference type="AlphaFoldDB" id="A0A5P3MTF1"/>
<organism evidence="4 5">
    <name type="scientific">Neisseria animalis</name>
    <dbReference type="NCBI Taxonomy" id="492"/>
    <lineage>
        <taxon>Bacteria</taxon>
        <taxon>Pseudomonadati</taxon>
        <taxon>Pseudomonadota</taxon>
        <taxon>Betaproteobacteria</taxon>
        <taxon>Neisseriales</taxon>
        <taxon>Neisseriaceae</taxon>
        <taxon>Neisseria</taxon>
    </lineage>
</organism>
<evidence type="ECO:0000259" key="3">
    <source>
        <dbReference type="Pfam" id="PF14341"/>
    </source>
</evidence>
<name>A0A5P3MTF1_NEIAN</name>
<dbReference type="RefSeq" id="WP_123796118.1">
    <property type="nucleotide sequence ID" value="NZ_CP031699.1"/>
</dbReference>
<dbReference type="InterPro" id="IPR025205">
    <property type="entry name" value="PilX/PilW_C"/>
</dbReference>
<keyword evidence="1" id="KW-0812">Transmembrane</keyword>
<feature type="domain" description="Type 4 fimbrial biogenesis protein PilX N-terminal" evidence="3">
    <location>
        <begin position="13"/>
        <end position="63"/>
    </location>
</feature>
<keyword evidence="1" id="KW-1133">Transmembrane helix</keyword>
<feature type="domain" description="PilX/PilW C-terminal" evidence="2">
    <location>
        <begin position="87"/>
        <end position="181"/>
    </location>
</feature>
<dbReference type="Proteomes" id="UP000325536">
    <property type="component" value="Chromosome"/>
</dbReference>
<evidence type="ECO:0000313" key="4">
    <source>
        <dbReference type="EMBL" id="QEY24355.1"/>
    </source>
</evidence>
<evidence type="ECO:0000313" key="5">
    <source>
        <dbReference type="Proteomes" id="UP000325536"/>
    </source>
</evidence>
<keyword evidence="5" id="KW-1185">Reference proteome</keyword>
<gene>
    <name evidence="4" type="ORF">D0T90_07555</name>
</gene>
<dbReference type="EMBL" id="CP031699">
    <property type="protein sequence ID" value="QEY24355.1"/>
    <property type="molecule type" value="Genomic_DNA"/>
</dbReference>
<reference evidence="4 5" key="1">
    <citation type="submission" date="2018-08" db="EMBL/GenBank/DDBJ databases">
        <title>Neisseria animalis ATCC 49930 complete genome.</title>
        <authorList>
            <person name="Veseli I.A."/>
            <person name="Mascarenhas dos Santos A.C."/>
            <person name="Buttler R."/>
            <person name="Pombert J.-F."/>
        </authorList>
    </citation>
    <scope>NUCLEOTIDE SEQUENCE [LARGE SCALE GENOMIC DNA]</scope>
    <source>
        <strain evidence="4 5">ATCC 49930</strain>
    </source>
</reference>
<dbReference type="Pfam" id="PF13681">
    <property type="entry name" value="PilX"/>
    <property type="match status" value="1"/>
</dbReference>
<proteinExistence type="predicted"/>
<dbReference type="Pfam" id="PF14341">
    <property type="entry name" value="PilX_N"/>
    <property type="match status" value="1"/>
</dbReference>
<dbReference type="KEGG" id="naq:D0T90_07555"/>
<keyword evidence="1" id="KW-0472">Membrane</keyword>
<evidence type="ECO:0000256" key="1">
    <source>
        <dbReference type="SAM" id="Phobius"/>
    </source>
</evidence>
<feature type="transmembrane region" description="Helical" evidence="1">
    <location>
        <begin position="15"/>
        <end position="35"/>
    </location>
</feature>
<sequence length="192" mass="21266">MRQAGTLKMRKQQGFVLFIVLMVMMVVALFVVAATQSYNTEQRISANDTDRKFAQSLAQAALRAGEREVYALGRENIRFSSECAGGMCTAVGSVSPPDNLRISISGSPTVAAWERMCGNVLCVERNGKRYDVGGLNQNRDSRYIIEFIKFDAETGIEVYRVTARAKGKTANTVAWAQGYVRRRQNFVGYAEG</sequence>